<dbReference type="InterPro" id="IPR036388">
    <property type="entry name" value="WH-like_DNA-bd_sf"/>
</dbReference>
<dbReference type="InterPro" id="IPR017884">
    <property type="entry name" value="SANT_dom"/>
</dbReference>
<keyword evidence="2 8" id="KW-0863">Zinc-finger</keyword>
<evidence type="ECO:0000259" key="12">
    <source>
        <dbReference type="PROSITE" id="PS50934"/>
    </source>
</evidence>
<dbReference type="GO" id="GO:0006357">
    <property type="term" value="P:regulation of transcription by RNA polymerase II"/>
    <property type="evidence" value="ECO:0007669"/>
    <property type="project" value="InterPro"/>
</dbReference>
<dbReference type="PANTHER" id="PTHR12374:SF20">
    <property type="entry name" value="TRANSCRIPTIONAL ADAPTER 2-ALPHA"/>
    <property type="match status" value="1"/>
</dbReference>
<dbReference type="InterPro" id="IPR016827">
    <property type="entry name" value="Ada2/TADA2"/>
</dbReference>
<dbReference type="CDD" id="cd02335">
    <property type="entry name" value="ZZ_ADA2"/>
    <property type="match status" value="1"/>
</dbReference>
<feature type="domain" description="SWIRM" evidence="12">
    <location>
        <begin position="529"/>
        <end position="625"/>
    </location>
</feature>
<dbReference type="AlphaFoldDB" id="A0AAD5DR65"/>
<gene>
    <name evidence="14" type="ORF">COHA_007308</name>
</gene>
<dbReference type="InterPro" id="IPR041983">
    <property type="entry name" value="ADA2-like_ZZ"/>
</dbReference>
<dbReference type="PROSITE" id="PS50934">
    <property type="entry name" value="SWIRM"/>
    <property type="match status" value="1"/>
</dbReference>
<evidence type="ECO:0000313" key="15">
    <source>
        <dbReference type="Proteomes" id="UP001205105"/>
    </source>
</evidence>
<dbReference type="InterPro" id="IPR001005">
    <property type="entry name" value="SANT/Myb"/>
</dbReference>
<keyword evidence="1" id="KW-0479">Metal-binding</keyword>
<feature type="domain" description="SANT" evidence="13">
    <location>
        <begin position="94"/>
        <end position="145"/>
    </location>
</feature>
<evidence type="ECO:0000256" key="2">
    <source>
        <dbReference type="ARBA" id="ARBA00022771"/>
    </source>
</evidence>
<dbReference type="SMART" id="SM00717">
    <property type="entry name" value="SANT"/>
    <property type="match status" value="1"/>
</dbReference>
<evidence type="ECO:0000313" key="14">
    <source>
        <dbReference type="EMBL" id="KAI7838949.1"/>
    </source>
</evidence>
<dbReference type="SUPFAM" id="SSF57850">
    <property type="entry name" value="RING/U-box"/>
    <property type="match status" value="1"/>
</dbReference>
<evidence type="ECO:0000256" key="4">
    <source>
        <dbReference type="ARBA" id="ARBA00023015"/>
    </source>
</evidence>
<comment type="caution">
    <text evidence="14">The sequence shown here is derived from an EMBL/GenBank/DDBJ whole genome shotgun (WGS) entry which is preliminary data.</text>
</comment>
<dbReference type="GO" id="GO:0008270">
    <property type="term" value="F:zinc ion binding"/>
    <property type="evidence" value="ECO:0007669"/>
    <property type="project" value="UniProtKB-KW"/>
</dbReference>
<evidence type="ECO:0000259" key="11">
    <source>
        <dbReference type="PROSITE" id="PS50135"/>
    </source>
</evidence>
<keyword evidence="5 7" id="KW-0804">Transcription</keyword>
<feature type="compositionally biased region" description="Low complexity" evidence="9">
    <location>
        <begin position="227"/>
        <end position="242"/>
    </location>
</feature>
<evidence type="ECO:0000256" key="8">
    <source>
        <dbReference type="PROSITE-ProRule" id="PRU00228"/>
    </source>
</evidence>
<dbReference type="SMART" id="SM00291">
    <property type="entry name" value="ZnF_ZZ"/>
    <property type="match status" value="1"/>
</dbReference>
<evidence type="ECO:0000256" key="3">
    <source>
        <dbReference type="ARBA" id="ARBA00022833"/>
    </source>
</evidence>
<accession>A0AAD5DR65</accession>
<name>A0AAD5DR65_9CHLO</name>
<dbReference type="GO" id="GO:0006338">
    <property type="term" value="P:chromatin remodeling"/>
    <property type="evidence" value="ECO:0007669"/>
    <property type="project" value="TreeGrafter"/>
</dbReference>
<dbReference type="Gene3D" id="1.10.10.60">
    <property type="entry name" value="Homeodomain-like"/>
    <property type="match status" value="1"/>
</dbReference>
<protein>
    <recommendedName>
        <fullName evidence="7">Transcriptional adapter</fullName>
    </recommendedName>
</protein>
<keyword evidence="4 7" id="KW-0805">Transcription regulation</keyword>
<feature type="domain" description="ZZ-type" evidence="11">
    <location>
        <begin position="34"/>
        <end position="92"/>
    </location>
</feature>
<dbReference type="Gene3D" id="3.30.60.90">
    <property type="match status" value="1"/>
</dbReference>
<dbReference type="InterPro" id="IPR007526">
    <property type="entry name" value="SWIRM"/>
</dbReference>
<dbReference type="InterPro" id="IPR043145">
    <property type="entry name" value="Znf_ZZ_sf"/>
</dbReference>
<dbReference type="GO" id="GO:0003682">
    <property type="term" value="F:chromatin binding"/>
    <property type="evidence" value="ECO:0007669"/>
    <property type="project" value="TreeGrafter"/>
</dbReference>
<dbReference type="PROSITE" id="PS01357">
    <property type="entry name" value="ZF_ZZ_1"/>
    <property type="match status" value="1"/>
</dbReference>
<dbReference type="PROSITE" id="PS51293">
    <property type="entry name" value="SANT"/>
    <property type="match status" value="1"/>
</dbReference>
<evidence type="ECO:0000256" key="7">
    <source>
        <dbReference type="PIRNR" id="PIRNR025024"/>
    </source>
</evidence>
<dbReference type="PIRSF" id="PIRSF025024">
    <property type="entry name" value="Transcriptional_adaptor_2"/>
    <property type="match status" value="1"/>
</dbReference>
<feature type="region of interest" description="Disordered" evidence="9">
    <location>
        <begin position="1"/>
        <end position="29"/>
    </location>
</feature>
<organism evidence="14 15">
    <name type="scientific">Chlorella ohadii</name>
    <dbReference type="NCBI Taxonomy" id="2649997"/>
    <lineage>
        <taxon>Eukaryota</taxon>
        <taxon>Viridiplantae</taxon>
        <taxon>Chlorophyta</taxon>
        <taxon>core chlorophytes</taxon>
        <taxon>Trebouxiophyceae</taxon>
        <taxon>Chlorellales</taxon>
        <taxon>Chlorellaceae</taxon>
        <taxon>Chlorella clade</taxon>
        <taxon>Chlorella</taxon>
    </lineage>
</organism>
<evidence type="ECO:0000256" key="6">
    <source>
        <dbReference type="ARBA" id="ARBA00023242"/>
    </source>
</evidence>
<feature type="compositionally biased region" description="Acidic residues" evidence="9">
    <location>
        <begin position="188"/>
        <end position="207"/>
    </location>
</feature>
<feature type="region of interest" description="Disordered" evidence="9">
    <location>
        <begin position="172"/>
        <end position="280"/>
    </location>
</feature>
<dbReference type="GO" id="GO:0003713">
    <property type="term" value="F:transcription coactivator activity"/>
    <property type="evidence" value="ECO:0007669"/>
    <property type="project" value="InterPro"/>
</dbReference>
<dbReference type="SUPFAM" id="SSF46689">
    <property type="entry name" value="Homeodomain-like"/>
    <property type="match status" value="2"/>
</dbReference>
<evidence type="ECO:0000259" key="13">
    <source>
        <dbReference type="PROSITE" id="PS51293"/>
    </source>
</evidence>
<dbReference type="EMBL" id="JADXDR010000112">
    <property type="protein sequence ID" value="KAI7838949.1"/>
    <property type="molecule type" value="Genomic_DNA"/>
</dbReference>
<dbReference type="InterPro" id="IPR009057">
    <property type="entry name" value="Homeodomain-like_sf"/>
</dbReference>
<dbReference type="InterPro" id="IPR000433">
    <property type="entry name" value="Znf_ZZ"/>
</dbReference>
<dbReference type="GO" id="GO:0005634">
    <property type="term" value="C:nucleus"/>
    <property type="evidence" value="ECO:0007669"/>
    <property type="project" value="UniProtKB-SubCell"/>
</dbReference>
<evidence type="ECO:0000259" key="10">
    <source>
        <dbReference type="PROSITE" id="PS50090"/>
    </source>
</evidence>
<dbReference type="PROSITE" id="PS50090">
    <property type="entry name" value="MYB_LIKE"/>
    <property type="match status" value="1"/>
</dbReference>
<keyword evidence="3" id="KW-0862">Zinc</keyword>
<evidence type="ECO:0000256" key="9">
    <source>
        <dbReference type="SAM" id="MobiDB-lite"/>
    </source>
</evidence>
<proteinExistence type="predicted"/>
<dbReference type="Pfam" id="PF22941">
    <property type="entry name" value="TADA2A-like_3rd"/>
    <property type="match status" value="1"/>
</dbReference>
<dbReference type="InterPro" id="IPR055141">
    <property type="entry name" value="TADA2A_B-like_dom"/>
</dbReference>
<dbReference type="Pfam" id="PF25299">
    <property type="entry name" value="ZZ_ADA2"/>
    <property type="match status" value="1"/>
</dbReference>
<evidence type="ECO:0000256" key="1">
    <source>
        <dbReference type="ARBA" id="ARBA00022723"/>
    </source>
</evidence>
<feature type="domain" description="Myb-like" evidence="10">
    <location>
        <begin position="99"/>
        <end position="141"/>
    </location>
</feature>
<keyword evidence="6 7" id="KW-0539">Nucleus</keyword>
<keyword evidence="15" id="KW-1185">Reference proteome</keyword>
<comment type="subcellular location">
    <subcellularLocation>
        <location evidence="7">Nucleus</location>
    </subcellularLocation>
</comment>
<dbReference type="PROSITE" id="PS50135">
    <property type="entry name" value="ZF_ZZ_2"/>
    <property type="match status" value="1"/>
</dbReference>
<dbReference type="Gene3D" id="1.10.10.10">
    <property type="entry name" value="Winged helix-like DNA-binding domain superfamily/Winged helix DNA-binding domain"/>
    <property type="match status" value="1"/>
</dbReference>
<evidence type="ECO:0000256" key="5">
    <source>
        <dbReference type="ARBA" id="ARBA00023163"/>
    </source>
</evidence>
<dbReference type="Proteomes" id="UP001205105">
    <property type="component" value="Unassembled WGS sequence"/>
</dbReference>
<dbReference type="Pfam" id="PF00249">
    <property type="entry name" value="Myb_DNA-binding"/>
    <property type="match status" value="1"/>
</dbReference>
<dbReference type="PANTHER" id="PTHR12374">
    <property type="entry name" value="TRANSCRIPTIONAL ADAPTOR 2 ADA2 -RELATED"/>
    <property type="match status" value="1"/>
</dbReference>
<sequence length="637" mass="69771">MGAPGTVASSRNKRRRDDAPTGAGKAGAGKSGNEGLYHCDYCHKDLSSTLRIKCAVCKDFDLCLECFSVGVELNVAGHKSGHAYKVVQSLGFPLYHPGWRADEELLLLEGIEIYGLGNWPKVSEHVGKSLEEVRGHFLATYIEHDNAPLPRREPAMQGVDIEKLVLEYRRTGRDALRGRPPKSRGYKEEDETETEEEAEETPTEEDTTMMYGDEGEPEVKTEEGEEATQLTGVTGGTATAAASDGIKQEEGEEEQQAPVSPTARKRHTEAAPGGGGGSGAAAAAAAAAAAVHLTQGTFALRPAGMPAADGLATPMLKTPGAGEKAPGTAKIPAATEAQQTGYNIKRNEFEPEWDFEAETIISELADFKDDDPEEESRQKDRLIQIYNRRLDERERRRQFVLDRGLLNVKRQQAIDKRRSAAERELHGSLRVEQKLRARIAELQEYRAQGLRTFEQVDEHEALHEARRKKEAQAAVQAAAIRNKIGKVGVDEGALAEALVETIDGAHAAAALAQQHSQLPDGRGHAGLGPWRGKRGVLLDITSLPDAEPLSRQERHLCAAERYLPAQYLAIKAAALKLQDARGRLPRQDFLRLPFQVDPGRMQRLHDFFVQQGWVVPGTASGKQQQQQDQQQWGLSPG</sequence>
<reference evidence="14" key="1">
    <citation type="submission" date="2020-11" db="EMBL/GenBank/DDBJ databases">
        <title>Chlorella ohadii genome sequencing and assembly.</title>
        <authorList>
            <person name="Murik O."/>
            <person name="Treves H."/>
            <person name="Kedem I."/>
            <person name="Shotland Y."/>
            <person name="Kaplan A."/>
        </authorList>
    </citation>
    <scope>NUCLEOTIDE SEQUENCE</scope>
    <source>
        <strain evidence="14">1</strain>
    </source>
</reference>